<dbReference type="Pfam" id="PF25601">
    <property type="entry name" value="AAA_lid_14"/>
    <property type="match status" value="1"/>
</dbReference>
<evidence type="ECO:0000256" key="5">
    <source>
        <dbReference type="ARBA" id="ARBA00023163"/>
    </source>
</evidence>
<dbReference type="PROSITE" id="PS00688">
    <property type="entry name" value="SIGMA54_INTERACT_3"/>
    <property type="match status" value="1"/>
</dbReference>
<dbReference type="EMBL" id="FWXY01000016">
    <property type="protein sequence ID" value="SMC94120.1"/>
    <property type="molecule type" value="Genomic_DNA"/>
</dbReference>
<dbReference type="Pfam" id="PF13426">
    <property type="entry name" value="PAS_9"/>
    <property type="match status" value="1"/>
</dbReference>
<dbReference type="InterPro" id="IPR002078">
    <property type="entry name" value="Sigma_54_int"/>
</dbReference>
<dbReference type="CDD" id="cd00009">
    <property type="entry name" value="AAA"/>
    <property type="match status" value="1"/>
</dbReference>
<dbReference type="Pfam" id="PF00158">
    <property type="entry name" value="Sigma54_activat"/>
    <property type="match status" value="1"/>
</dbReference>
<dbReference type="SMART" id="SM00382">
    <property type="entry name" value="AAA"/>
    <property type="match status" value="1"/>
</dbReference>
<keyword evidence="3" id="KW-0805">Transcription regulation</keyword>
<protein>
    <submittedName>
        <fullName evidence="7">Arginine utilization regulatory protein</fullName>
    </submittedName>
</protein>
<dbReference type="GO" id="GO:0005524">
    <property type="term" value="F:ATP binding"/>
    <property type="evidence" value="ECO:0007669"/>
    <property type="project" value="UniProtKB-KW"/>
</dbReference>
<dbReference type="PANTHER" id="PTHR32071:SF74">
    <property type="entry name" value="TRANSCRIPTIONAL ACTIVATOR ROCR"/>
    <property type="match status" value="1"/>
</dbReference>
<dbReference type="InterPro" id="IPR009057">
    <property type="entry name" value="Homeodomain-like_sf"/>
</dbReference>
<keyword evidence="2" id="KW-0067">ATP-binding</keyword>
<dbReference type="CDD" id="cd00130">
    <property type="entry name" value="PAS"/>
    <property type="match status" value="1"/>
</dbReference>
<dbReference type="InterPro" id="IPR058031">
    <property type="entry name" value="AAA_lid_NorR"/>
</dbReference>
<gene>
    <name evidence="7" type="ORF">SAMN02746065_11637</name>
</gene>
<evidence type="ECO:0000256" key="4">
    <source>
        <dbReference type="ARBA" id="ARBA00023125"/>
    </source>
</evidence>
<dbReference type="Gene3D" id="1.10.10.60">
    <property type="entry name" value="Homeodomain-like"/>
    <property type="match status" value="1"/>
</dbReference>
<dbReference type="InterPro" id="IPR025662">
    <property type="entry name" value="Sigma_54_int_dom_ATP-bd_1"/>
</dbReference>
<dbReference type="SUPFAM" id="SSF46689">
    <property type="entry name" value="Homeodomain-like"/>
    <property type="match status" value="1"/>
</dbReference>
<keyword evidence="5" id="KW-0804">Transcription</keyword>
<dbReference type="OrthoDB" id="9803970at2"/>
<reference evidence="7 8" key="1">
    <citation type="submission" date="2017-04" db="EMBL/GenBank/DDBJ databases">
        <authorList>
            <person name="Afonso C.L."/>
            <person name="Miller P.J."/>
            <person name="Scott M.A."/>
            <person name="Spackman E."/>
            <person name="Goraichik I."/>
            <person name="Dimitrov K.M."/>
            <person name="Suarez D.L."/>
            <person name="Swayne D.E."/>
        </authorList>
    </citation>
    <scope>NUCLEOTIDE SEQUENCE [LARGE SCALE GENOMIC DNA]</scope>
    <source>
        <strain evidence="7 8">DSM 3385</strain>
    </source>
</reference>
<dbReference type="InterPro" id="IPR025944">
    <property type="entry name" value="Sigma_54_int_dom_CS"/>
</dbReference>
<proteinExistence type="predicted"/>
<dbReference type="Gene3D" id="3.30.450.20">
    <property type="entry name" value="PAS domain"/>
    <property type="match status" value="1"/>
</dbReference>
<keyword evidence="8" id="KW-1185">Reference proteome</keyword>
<dbReference type="InterPro" id="IPR035965">
    <property type="entry name" value="PAS-like_dom_sf"/>
</dbReference>
<keyword evidence="1" id="KW-0547">Nucleotide-binding</keyword>
<sequence>MTLDIHLLQKKLGITDNANAFLILRDLHEGVIIADVHGEVLYYNRAMAKIDDLDMDYAPGKKITDIYQLNEKNSTTMACIRTGKAVRNKVIMYRTRLGKMSNVISNVFPLFNSDGKVVGAISFTKDYQMLETIISSDQPKKSCQGKGNGTRYTFSDMVGENGGLFHAVKTAKMASESPSPIMLSGETGTGKELFAQSIHNHRRRSGHKFIPINCAAIPENLLEGILFGTSRGAFTGAIEKSGLFEQANGGTIFLDELDSMPITLQAKLLRVVQEKKVRRLGSLEEIHLDIKIISAVGRDPREIIESGSLRQDLFYRMGVVFIMIPPLRDRRNDMELLVSHFVRKFNGSLGERVTGLSRRVSSLFLNYHWPGNVRELEHVIEGAMNMVNGETLIRLGHLPVHVLNSLDDSGGKGMAAPGVDSLIPLCYGEVGGQESSPSLSDIQNANEHNSLCNALQRSGGNAAGAARMLGISPQSLHYKLKKFKINRKDFIVN</sequence>
<dbReference type="FunFam" id="3.40.50.300:FF:000006">
    <property type="entry name" value="DNA-binding transcriptional regulator NtrC"/>
    <property type="match status" value="1"/>
</dbReference>
<evidence type="ECO:0000256" key="2">
    <source>
        <dbReference type="ARBA" id="ARBA00022840"/>
    </source>
</evidence>
<dbReference type="PROSITE" id="PS00675">
    <property type="entry name" value="SIGMA54_INTERACT_1"/>
    <property type="match status" value="1"/>
</dbReference>
<accession>A0A1W2D9C5</accession>
<name>A0A1W2D9C5_9BACT</name>
<dbReference type="PROSITE" id="PS00676">
    <property type="entry name" value="SIGMA54_INTERACT_2"/>
    <property type="match status" value="1"/>
</dbReference>
<evidence type="ECO:0000256" key="3">
    <source>
        <dbReference type="ARBA" id="ARBA00023015"/>
    </source>
</evidence>
<dbReference type="InterPro" id="IPR000014">
    <property type="entry name" value="PAS"/>
</dbReference>
<evidence type="ECO:0000313" key="7">
    <source>
        <dbReference type="EMBL" id="SMC94120.1"/>
    </source>
</evidence>
<dbReference type="SUPFAM" id="SSF55785">
    <property type="entry name" value="PYP-like sensor domain (PAS domain)"/>
    <property type="match status" value="1"/>
</dbReference>
<dbReference type="Gene3D" id="3.40.50.300">
    <property type="entry name" value="P-loop containing nucleotide triphosphate hydrolases"/>
    <property type="match status" value="1"/>
</dbReference>
<dbReference type="InterPro" id="IPR027417">
    <property type="entry name" value="P-loop_NTPase"/>
</dbReference>
<dbReference type="Proteomes" id="UP000192418">
    <property type="component" value="Unassembled WGS sequence"/>
</dbReference>
<dbReference type="STRING" id="1121400.SAMN02746065_11637"/>
<dbReference type="InterPro" id="IPR003593">
    <property type="entry name" value="AAA+_ATPase"/>
</dbReference>
<feature type="domain" description="Sigma-54 factor interaction" evidence="6">
    <location>
        <begin position="157"/>
        <end position="385"/>
    </location>
</feature>
<dbReference type="GO" id="GO:0043565">
    <property type="term" value="F:sequence-specific DNA binding"/>
    <property type="evidence" value="ECO:0007669"/>
    <property type="project" value="InterPro"/>
</dbReference>
<dbReference type="SUPFAM" id="SSF52540">
    <property type="entry name" value="P-loop containing nucleoside triphosphate hydrolases"/>
    <property type="match status" value="1"/>
</dbReference>
<evidence type="ECO:0000313" key="8">
    <source>
        <dbReference type="Proteomes" id="UP000192418"/>
    </source>
</evidence>
<dbReference type="PANTHER" id="PTHR32071">
    <property type="entry name" value="TRANSCRIPTIONAL REGULATORY PROTEIN"/>
    <property type="match status" value="1"/>
</dbReference>
<dbReference type="InterPro" id="IPR025943">
    <property type="entry name" value="Sigma_54_int_dom_ATP-bd_2"/>
</dbReference>
<dbReference type="RefSeq" id="WP_084070120.1">
    <property type="nucleotide sequence ID" value="NZ_FWXY01000016.1"/>
</dbReference>
<dbReference type="InterPro" id="IPR002197">
    <property type="entry name" value="HTH_Fis"/>
</dbReference>
<dbReference type="Gene3D" id="1.10.8.60">
    <property type="match status" value="1"/>
</dbReference>
<evidence type="ECO:0000259" key="6">
    <source>
        <dbReference type="PROSITE" id="PS50045"/>
    </source>
</evidence>
<dbReference type="PROSITE" id="PS50045">
    <property type="entry name" value="SIGMA54_INTERACT_4"/>
    <property type="match status" value="1"/>
</dbReference>
<dbReference type="GO" id="GO:0006355">
    <property type="term" value="P:regulation of DNA-templated transcription"/>
    <property type="evidence" value="ECO:0007669"/>
    <property type="project" value="InterPro"/>
</dbReference>
<dbReference type="AlphaFoldDB" id="A0A1W2D9C5"/>
<keyword evidence="4" id="KW-0238">DNA-binding</keyword>
<dbReference type="PRINTS" id="PR01590">
    <property type="entry name" value="HTHFIS"/>
</dbReference>
<evidence type="ECO:0000256" key="1">
    <source>
        <dbReference type="ARBA" id="ARBA00022741"/>
    </source>
</evidence>
<dbReference type="Pfam" id="PF02954">
    <property type="entry name" value="HTH_8"/>
    <property type="match status" value="1"/>
</dbReference>
<organism evidence="7 8">
    <name type="scientific">Desulfocicer vacuolatum DSM 3385</name>
    <dbReference type="NCBI Taxonomy" id="1121400"/>
    <lineage>
        <taxon>Bacteria</taxon>
        <taxon>Pseudomonadati</taxon>
        <taxon>Thermodesulfobacteriota</taxon>
        <taxon>Desulfobacteria</taxon>
        <taxon>Desulfobacterales</taxon>
        <taxon>Desulfobacteraceae</taxon>
        <taxon>Desulfocicer</taxon>
    </lineage>
</organism>